<comment type="cofactor">
    <cofactor evidence="1">
        <name>Mg(2+)</name>
        <dbReference type="ChEBI" id="CHEBI:18420"/>
    </cofactor>
</comment>
<evidence type="ECO:0000256" key="1">
    <source>
        <dbReference type="ARBA" id="ARBA00001946"/>
    </source>
</evidence>
<dbReference type="PROSITE" id="PS51462">
    <property type="entry name" value="NUDIX"/>
    <property type="match status" value="1"/>
</dbReference>
<sequence>MLYMKNVEICVRAIIQSKGRILVCWHKEKRYYFFPGGHVDFGEMAESALSRELKEELDITVKNSSFIGVAENIYNEERDKHNPKDKNKARR</sequence>
<evidence type="ECO:0000259" key="12">
    <source>
        <dbReference type="PROSITE" id="PS51462"/>
    </source>
</evidence>
<dbReference type="InterPro" id="IPR015797">
    <property type="entry name" value="NUDIX_hydrolase-like_dom_sf"/>
</dbReference>
<dbReference type="EMBL" id="MHMH01000013">
    <property type="protein sequence ID" value="OGZ24329.1"/>
    <property type="molecule type" value="Genomic_DNA"/>
</dbReference>
<dbReference type="GO" id="GO:0046872">
    <property type="term" value="F:metal ion binding"/>
    <property type="evidence" value="ECO:0007669"/>
    <property type="project" value="UniProtKB-KW"/>
</dbReference>
<dbReference type="InterPro" id="IPR000086">
    <property type="entry name" value="NUDIX_hydrolase_dom"/>
</dbReference>
<organism evidence="13 14">
    <name type="scientific">Candidatus Nealsonbacteria bacterium RIFCSPLOWO2_01_FULL_43_32</name>
    <dbReference type="NCBI Taxonomy" id="1801672"/>
    <lineage>
        <taxon>Bacteria</taxon>
        <taxon>Candidatus Nealsoniibacteriota</taxon>
    </lineage>
</organism>
<dbReference type="InterPro" id="IPR047127">
    <property type="entry name" value="MutT-like"/>
</dbReference>
<protein>
    <recommendedName>
        <fullName evidence="11">8-oxo-dGTP diphosphatase</fullName>
        <ecNumber evidence="11">3.6.1.55</ecNumber>
    </recommendedName>
</protein>
<dbReference type="GO" id="GO:0006260">
    <property type="term" value="P:DNA replication"/>
    <property type="evidence" value="ECO:0007669"/>
    <property type="project" value="UniProtKB-KW"/>
</dbReference>
<keyword evidence="6" id="KW-0227">DNA damage</keyword>
<evidence type="ECO:0000256" key="3">
    <source>
        <dbReference type="ARBA" id="ARBA00022457"/>
    </source>
</evidence>
<dbReference type="AlphaFoldDB" id="A0A1G2EEW2"/>
<feature type="domain" description="Nudix hydrolase" evidence="12">
    <location>
        <begin position="2"/>
        <end position="91"/>
    </location>
</feature>
<evidence type="ECO:0000256" key="11">
    <source>
        <dbReference type="ARBA" id="ARBA00038905"/>
    </source>
</evidence>
<evidence type="ECO:0000256" key="10">
    <source>
        <dbReference type="ARBA" id="ARBA00035861"/>
    </source>
</evidence>
<keyword evidence="7" id="KW-0378">Hydrolase</keyword>
<dbReference type="GO" id="GO:0008413">
    <property type="term" value="F:8-oxo-7,8-dihydroguanosine triphosphate pyrophosphatase activity"/>
    <property type="evidence" value="ECO:0007669"/>
    <property type="project" value="TreeGrafter"/>
</dbReference>
<reference evidence="13 14" key="1">
    <citation type="journal article" date="2016" name="Nat. Commun.">
        <title>Thousands of microbial genomes shed light on interconnected biogeochemical processes in an aquifer system.</title>
        <authorList>
            <person name="Anantharaman K."/>
            <person name="Brown C.T."/>
            <person name="Hug L.A."/>
            <person name="Sharon I."/>
            <person name="Castelle C.J."/>
            <person name="Probst A.J."/>
            <person name="Thomas B.C."/>
            <person name="Singh A."/>
            <person name="Wilkins M.J."/>
            <person name="Karaoz U."/>
            <person name="Brodie E.L."/>
            <person name="Williams K.H."/>
            <person name="Hubbard S.S."/>
            <person name="Banfield J.F."/>
        </authorList>
    </citation>
    <scope>NUCLEOTIDE SEQUENCE [LARGE SCALE GENOMIC DNA]</scope>
</reference>
<evidence type="ECO:0000313" key="14">
    <source>
        <dbReference type="Proteomes" id="UP000178647"/>
    </source>
</evidence>
<dbReference type="GO" id="GO:0035539">
    <property type="term" value="F:8-oxo-7,8-dihydrodeoxyguanosine triphosphate pyrophosphatase activity"/>
    <property type="evidence" value="ECO:0007669"/>
    <property type="project" value="UniProtKB-EC"/>
</dbReference>
<comment type="caution">
    <text evidence="13">The sequence shown here is derived from an EMBL/GenBank/DDBJ whole genome shotgun (WGS) entry which is preliminary data.</text>
</comment>
<accession>A0A1G2EEW2</accession>
<evidence type="ECO:0000256" key="9">
    <source>
        <dbReference type="ARBA" id="ARBA00023204"/>
    </source>
</evidence>
<dbReference type="Proteomes" id="UP000178647">
    <property type="component" value="Unassembled WGS sequence"/>
</dbReference>
<keyword evidence="5" id="KW-0479">Metal-binding</keyword>
<keyword evidence="3" id="KW-0515">Mutator protein</keyword>
<dbReference type="PANTHER" id="PTHR47707">
    <property type="entry name" value="8-OXO-DGTP DIPHOSPHATASE"/>
    <property type="match status" value="1"/>
</dbReference>
<dbReference type="Gene3D" id="3.90.79.10">
    <property type="entry name" value="Nucleoside Triphosphate Pyrophosphohydrolase"/>
    <property type="match status" value="1"/>
</dbReference>
<dbReference type="Pfam" id="PF00293">
    <property type="entry name" value="NUDIX"/>
    <property type="match status" value="1"/>
</dbReference>
<evidence type="ECO:0000256" key="4">
    <source>
        <dbReference type="ARBA" id="ARBA00022705"/>
    </source>
</evidence>
<dbReference type="GO" id="GO:0006281">
    <property type="term" value="P:DNA repair"/>
    <property type="evidence" value="ECO:0007669"/>
    <property type="project" value="UniProtKB-KW"/>
</dbReference>
<evidence type="ECO:0000256" key="7">
    <source>
        <dbReference type="ARBA" id="ARBA00022801"/>
    </source>
</evidence>
<comment type="catalytic activity">
    <reaction evidence="10">
        <text>8-oxo-dGTP + H2O = 8-oxo-dGMP + diphosphate + H(+)</text>
        <dbReference type="Rhea" id="RHEA:31575"/>
        <dbReference type="ChEBI" id="CHEBI:15377"/>
        <dbReference type="ChEBI" id="CHEBI:15378"/>
        <dbReference type="ChEBI" id="CHEBI:33019"/>
        <dbReference type="ChEBI" id="CHEBI:63224"/>
        <dbReference type="ChEBI" id="CHEBI:77896"/>
        <dbReference type="EC" id="3.6.1.55"/>
    </reaction>
</comment>
<evidence type="ECO:0000256" key="2">
    <source>
        <dbReference type="ARBA" id="ARBA00005582"/>
    </source>
</evidence>
<evidence type="ECO:0000256" key="5">
    <source>
        <dbReference type="ARBA" id="ARBA00022723"/>
    </source>
</evidence>
<evidence type="ECO:0000256" key="8">
    <source>
        <dbReference type="ARBA" id="ARBA00022842"/>
    </source>
</evidence>
<dbReference type="STRING" id="1801672.A2896_01700"/>
<keyword evidence="8" id="KW-0460">Magnesium</keyword>
<proteinExistence type="inferred from homology"/>
<keyword evidence="4" id="KW-0235">DNA replication</keyword>
<dbReference type="PROSITE" id="PS00893">
    <property type="entry name" value="NUDIX_BOX"/>
    <property type="match status" value="1"/>
</dbReference>
<keyword evidence="9" id="KW-0234">DNA repair</keyword>
<dbReference type="SUPFAM" id="SSF55811">
    <property type="entry name" value="Nudix"/>
    <property type="match status" value="1"/>
</dbReference>
<gene>
    <name evidence="13" type="ORF">A2896_01700</name>
</gene>
<dbReference type="GO" id="GO:0044715">
    <property type="term" value="F:8-oxo-dGDP phosphatase activity"/>
    <property type="evidence" value="ECO:0007669"/>
    <property type="project" value="TreeGrafter"/>
</dbReference>
<name>A0A1G2EEW2_9BACT</name>
<evidence type="ECO:0000256" key="6">
    <source>
        <dbReference type="ARBA" id="ARBA00022763"/>
    </source>
</evidence>
<dbReference type="InterPro" id="IPR020084">
    <property type="entry name" value="NUDIX_hydrolase_CS"/>
</dbReference>
<evidence type="ECO:0000313" key="13">
    <source>
        <dbReference type="EMBL" id="OGZ24329.1"/>
    </source>
</evidence>
<dbReference type="GO" id="GO:0044716">
    <property type="term" value="F:8-oxo-GDP phosphatase activity"/>
    <property type="evidence" value="ECO:0007669"/>
    <property type="project" value="TreeGrafter"/>
</dbReference>
<dbReference type="PANTHER" id="PTHR47707:SF1">
    <property type="entry name" value="NUDIX HYDROLASE FAMILY PROTEIN"/>
    <property type="match status" value="1"/>
</dbReference>
<comment type="similarity">
    <text evidence="2">Belongs to the Nudix hydrolase family.</text>
</comment>
<dbReference type="EC" id="3.6.1.55" evidence="11"/>